<organism evidence="1 2">
    <name type="scientific">Paenibacillus alvei</name>
    <name type="common">Bacillus alvei</name>
    <dbReference type="NCBI Taxonomy" id="44250"/>
    <lineage>
        <taxon>Bacteria</taxon>
        <taxon>Bacillati</taxon>
        <taxon>Bacillota</taxon>
        <taxon>Bacilli</taxon>
        <taxon>Bacillales</taxon>
        <taxon>Paenibacillaceae</taxon>
        <taxon>Paenibacillus</taxon>
    </lineage>
</organism>
<gene>
    <name evidence="1" type="ORF">PBLR_11941</name>
</gene>
<evidence type="ECO:0000313" key="2">
    <source>
        <dbReference type="Proteomes" id="UP000304148"/>
    </source>
</evidence>
<evidence type="ECO:0000313" key="1">
    <source>
        <dbReference type="EMBL" id="SYX83519.1"/>
    </source>
</evidence>
<reference evidence="2" key="1">
    <citation type="submission" date="2018-08" db="EMBL/GenBank/DDBJ databases">
        <authorList>
            <person name="Chevrot R."/>
        </authorList>
    </citation>
    <scope>NUCLEOTIDE SEQUENCE [LARGE SCALE GENOMIC DNA]</scope>
</reference>
<sequence>MSKCCRGNSIELGKEPYQVGSVLHLDIGDDRIGWNRSASVKDKARKKLKKSLI</sequence>
<dbReference type="Proteomes" id="UP000304148">
    <property type="component" value="Chromosome"/>
</dbReference>
<proteinExistence type="predicted"/>
<dbReference type="EMBL" id="LS992241">
    <property type="protein sequence ID" value="SYX83519.1"/>
    <property type="molecule type" value="Genomic_DNA"/>
</dbReference>
<name>A0A383RB46_PAEAL</name>
<accession>A0A383RB46</accession>
<protein>
    <submittedName>
        <fullName evidence="1">Uncharacterized protein</fullName>
    </submittedName>
</protein>
<dbReference type="AlphaFoldDB" id="A0A383RB46"/>